<reference evidence="3 4" key="1">
    <citation type="submission" date="2020-08" db="EMBL/GenBank/DDBJ databases">
        <title>Cohnella phylogeny.</title>
        <authorList>
            <person name="Dunlap C."/>
        </authorList>
    </citation>
    <scope>NUCLEOTIDE SEQUENCE [LARGE SCALE GENOMIC DNA]</scope>
    <source>
        <strain evidence="3 4">CBP 2801</strain>
    </source>
</reference>
<proteinExistence type="inferred from homology"/>
<protein>
    <submittedName>
        <fullName evidence="3">SDR family NAD(P)-dependent oxidoreductase</fullName>
    </submittedName>
</protein>
<keyword evidence="4" id="KW-1185">Reference proteome</keyword>
<comment type="similarity">
    <text evidence="1">Belongs to the NAD(P)-dependent epimerase/dehydratase family.</text>
</comment>
<name>A0A7X0VY45_9BACL</name>
<dbReference type="SUPFAM" id="SSF51735">
    <property type="entry name" value="NAD(P)-binding Rossmann-fold domains"/>
    <property type="match status" value="1"/>
</dbReference>
<feature type="domain" description="NAD-dependent epimerase/dehydratase" evidence="2">
    <location>
        <begin position="4"/>
        <end position="241"/>
    </location>
</feature>
<gene>
    <name evidence="3" type="ORF">H7C18_16775</name>
</gene>
<evidence type="ECO:0000313" key="4">
    <source>
        <dbReference type="Proteomes" id="UP000564644"/>
    </source>
</evidence>
<organism evidence="3 4">
    <name type="scientific">Cohnella zeiphila</name>
    <dbReference type="NCBI Taxonomy" id="2761120"/>
    <lineage>
        <taxon>Bacteria</taxon>
        <taxon>Bacillati</taxon>
        <taxon>Bacillota</taxon>
        <taxon>Bacilli</taxon>
        <taxon>Bacillales</taxon>
        <taxon>Paenibacillaceae</taxon>
        <taxon>Cohnella</taxon>
    </lineage>
</organism>
<evidence type="ECO:0000313" key="3">
    <source>
        <dbReference type="EMBL" id="MBB6732578.1"/>
    </source>
</evidence>
<accession>A0A7X0VY45</accession>
<sequence length="320" mass="34513">MTRILITGASGFTGRHACARFAASGWEVVAVTSGRSGDATEAEAASPPAAGPGGAVEWRRCDLTDREQVRRLCLETSPHALLHLAGQNAVDRSWQDPVQTVSANAMATMHLLEAMRENGGDGRMLVVGSMLGSLSGGTAHPYAFSKKLQVTSALAWHRWYGLQVLVAEPSNLVGPGRSGGLCGKLARWTAEAERSGGIFSPARVRPFRLSSLREQRDYLDVRDAVDAYETLLRAGEAGSTYALESGRMRSIGEIKEQFERLSGVRLDWEIGDADSPSPEPRDATAIRALGWQPRIPFERSLSEALEEERAIAGRRKGTAG</sequence>
<dbReference type="Proteomes" id="UP000564644">
    <property type="component" value="Unassembled WGS sequence"/>
</dbReference>
<dbReference type="Gene3D" id="3.40.50.720">
    <property type="entry name" value="NAD(P)-binding Rossmann-like Domain"/>
    <property type="match status" value="1"/>
</dbReference>
<dbReference type="Pfam" id="PF01370">
    <property type="entry name" value="Epimerase"/>
    <property type="match status" value="1"/>
</dbReference>
<dbReference type="EMBL" id="JACJVO010000021">
    <property type="protein sequence ID" value="MBB6732578.1"/>
    <property type="molecule type" value="Genomic_DNA"/>
</dbReference>
<evidence type="ECO:0000259" key="2">
    <source>
        <dbReference type="Pfam" id="PF01370"/>
    </source>
</evidence>
<comment type="caution">
    <text evidence="3">The sequence shown here is derived from an EMBL/GenBank/DDBJ whole genome shotgun (WGS) entry which is preliminary data.</text>
</comment>
<dbReference type="InterPro" id="IPR001509">
    <property type="entry name" value="Epimerase_deHydtase"/>
</dbReference>
<dbReference type="InterPro" id="IPR036291">
    <property type="entry name" value="NAD(P)-bd_dom_sf"/>
</dbReference>
<dbReference type="PANTHER" id="PTHR43000">
    <property type="entry name" value="DTDP-D-GLUCOSE 4,6-DEHYDRATASE-RELATED"/>
    <property type="match status" value="1"/>
</dbReference>
<dbReference type="AlphaFoldDB" id="A0A7X0VY45"/>
<evidence type="ECO:0000256" key="1">
    <source>
        <dbReference type="ARBA" id="ARBA00007637"/>
    </source>
</evidence>
<dbReference type="Gene3D" id="3.90.25.10">
    <property type="entry name" value="UDP-galactose 4-epimerase, domain 1"/>
    <property type="match status" value="1"/>
</dbReference>